<dbReference type="PROSITE" id="PS01081">
    <property type="entry name" value="HTH_TETR_1"/>
    <property type="match status" value="1"/>
</dbReference>
<keyword evidence="2 4" id="KW-0238">DNA-binding</keyword>
<keyword evidence="3" id="KW-0804">Transcription</keyword>
<keyword evidence="1" id="KW-0805">Transcription regulation</keyword>
<dbReference type="InterPro" id="IPR041347">
    <property type="entry name" value="MftR_C"/>
</dbReference>
<reference evidence="7" key="1">
    <citation type="journal article" date="2019" name="Int. J. Syst. Evol. Microbiol.">
        <title>The Global Catalogue of Microorganisms (GCM) 10K type strain sequencing project: providing services to taxonomists for standard genome sequencing and annotation.</title>
        <authorList>
            <consortium name="The Broad Institute Genomics Platform"/>
            <consortium name="The Broad Institute Genome Sequencing Center for Infectious Disease"/>
            <person name="Wu L."/>
            <person name="Ma J."/>
        </authorList>
    </citation>
    <scope>NUCLEOTIDE SEQUENCE [LARGE SCALE GENOMIC DNA]</scope>
    <source>
        <strain evidence="7">JCM 17938</strain>
    </source>
</reference>
<sequence length="214" mass="23871">MVETSGVDTTGLRERKKQRTRWALTDAALDLFLAKGYEATTIDEIVAAVDVSQRTFFRYFAGKEDVALSILREYDQVFLATLDDRPGDEPPITALAAAIHHVLDSVRSADEEHTDRFAKIRDLVERSPALAVSQLRYFSEMEQQLAAILARRMDVDVATDLRPTLIAATFLTVIRIGFDGCARDGLFQPDEVASRIEEVFAVAAETLPHAWSAR</sequence>
<dbReference type="InterPro" id="IPR050109">
    <property type="entry name" value="HTH-type_TetR-like_transc_reg"/>
</dbReference>
<protein>
    <recommendedName>
        <fullName evidence="5">HTH tetR-type domain-containing protein</fullName>
    </recommendedName>
</protein>
<dbReference type="Gene3D" id="1.10.357.10">
    <property type="entry name" value="Tetracycline Repressor, domain 2"/>
    <property type="match status" value="1"/>
</dbReference>
<dbReference type="PROSITE" id="PS50977">
    <property type="entry name" value="HTH_TETR_2"/>
    <property type="match status" value="1"/>
</dbReference>
<feature type="DNA-binding region" description="H-T-H motif" evidence="4">
    <location>
        <begin position="41"/>
        <end position="60"/>
    </location>
</feature>
<evidence type="ECO:0000256" key="4">
    <source>
        <dbReference type="PROSITE-ProRule" id="PRU00335"/>
    </source>
</evidence>
<comment type="caution">
    <text evidence="6">The sequence shown here is derived from an EMBL/GenBank/DDBJ whole genome shotgun (WGS) entry which is preliminary data.</text>
</comment>
<evidence type="ECO:0000313" key="6">
    <source>
        <dbReference type="EMBL" id="GAA4614421.1"/>
    </source>
</evidence>
<dbReference type="InterPro" id="IPR023772">
    <property type="entry name" value="DNA-bd_HTH_TetR-type_CS"/>
</dbReference>
<dbReference type="Pfam" id="PF00440">
    <property type="entry name" value="TetR_N"/>
    <property type="match status" value="1"/>
</dbReference>
<dbReference type="PANTHER" id="PTHR30055:SF238">
    <property type="entry name" value="MYCOFACTOCIN BIOSYNTHESIS TRANSCRIPTIONAL REGULATOR MFTR-RELATED"/>
    <property type="match status" value="1"/>
</dbReference>
<evidence type="ECO:0000259" key="5">
    <source>
        <dbReference type="PROSITE" id="PS50977"/>
    </source>
</evidence>
<evidence type="ECO:0000256" key="2">
    <source>
        <dbReference type="ARBA" id="ARBA00023125"/>
    </source>
</evidence>
<name>A0ABP8TRB3_9ACTN</name>
<dbReference type="Gene3D" id="1.10.10.60">
    <property type="entry name" value="Homeodomain-like"/>
    <property type="match status" value="1"/>
</dbReference>
<dbReference type="Proteomes" id="UP001500212">
    <property type="component" value="Unassembled WGS sequence"/>
</dbReference>
<dbReference type="PANTHER" id="PTHR30055">
    <property type="entry name" value="HTH-TYPE TRANSCRIPTIONAL REGULATOR RUTR"/>
    <property type="match status" value="1"/>
</dbReference>
<gene>
    <name evidence="6" type="ORF">GCM10023195_62900</name>
</gene>
<organism evidence="6 7">
    <name type="scientific">Actinoallomurus liliacearum</name>
    <dbReference type="NCBI Taxonomy" id="1080073"/>
    <lineage>
        <taxon>Bacteria</taxon>
        <taxon>Bacillati</taxon>
        <taxon>Actinomycetota</taxon>
        <taxon>Actinomycetes</taxon>
        <taxon>Streptosporangiales</taxon>
        <taxon>Thermomonosporaceae</taxon>
        <taxon>Actinoallomurus</taxon>
    </lineage>
</organism>
<dbReference type="PRINTS" id="PR00455">
    <property type="entry name" value="HTHTETR"/>
</dbReference>
<dbReference type="InterPro" id="IPR009057">
    <property type="entry name" value="Homeodomain-like_sf"/>
</dbReference>
<evidence type="ECO:0000256" key="1">
    <source>
        <dbReference type="ARBA" id="ARBA00023015"/>
    </source>
</evidence>
<feature type="domain" description="HTH tetR-type" evidence="5">
    <location>
        <begin position="18"/>
        <end position="78"/>
    </location>
</feature>
<accession>A0ABP8TRB3</accession>
<dbReference type="InterPro" id="IPR001647">
    <property type="entry name" value="HTH_TetR"/>
</dbReference>
<keyword evidence="7" id="KW-1185">Reference proteome</keyword>
<dbReference type="EMBL" id="BAABHJ010000026">
    <property type="protein sequence ID" value="GAA4614421.1"/>
    <property type="molecule type" value="Genomic_DNA"/>
</dbReference>
<evidence type="ECO:0000256" key="3">
    <source>
        <dbReference type="ARBA" id="ARBA00023163"/>
    </source>
</evidence>
<dbReference type="SUPFAM" id="SSF46689">
    <property type="entry name" value="Homeodomain-like"/>
    <property type="match status" value="1"/>
</dbReference>
<dbReference type="RefSeq" id="WP_345362763.1">
    <property type="nucleotide sequence ID" value="NZ_BAABHJ010000026.1"/>
</dbReference>
<evidence type="ECO:0000313" key="7">
    <source>
        <dbReference type="Proteomes" id="UP001500212"/>
    </source>
</evidence>
<dbReference type="Pfam" id="PF17754">
    <property type="entry name" value="TetR_C_14"/>
    <property type="match status" value="1"/>
</dbReference>
<proteinExistence type="predicted"/>